<dbReference type="Proteomes" id="UP000291334">
    <property type="component" value="Unassembled WGS sequence"/>
</dbReference>
<reference evidence="3 4" key="1">
    <citation type="submission" date="2018-06" db="EMBL/GenBank/DDBJ databases">
        <title>Three novel Pseudomonas species isolated from symptomatic oak.</title>
        <authorList>
            <person name="Bueno-Gonzalez V."/>
            <person name="Brady C."/>
        </authorList>
    </citation>
    <scope>NUCLEOTIDE SEQUENCE [LARGE SCALE GENOMIC DNA]</scope>
    <source>
        <strain evidence="3 4">P26B</strain>
    </source>
</reference>
<dbReference type="PANTHER" id="PTHR11564:SF5">
    <property type="entry name" value="SIGNAL RECOGNITION PARTICLE SUBUNIT SRP54"/>
    <property type="match status" value="1"/>
</dbReference>
<evidence type="ECO:0000259" key="2">
    <source>
        <dbReference type="SMART" id="SM00963"/>
    </source>
</evidence>
<feature type="domain" description="Signal recognition particle SRP54 helical bundle" evidence="2">
    <location>
        <begin position="2"/>
        <end position="69"/>
    </location>
</feature>
<accession>A0ABY1Z339</accession>
<dbReference type="SUPFAM" id="SSF47364">
    <property type="entry name" value="Domain of the SRP/SRP receptor G-proteins"/>
    <property type="match status" value="1"/>
</dbReference>
<dbReference type="InterPro" id="IPR013822">
    <property type="entry name" value="Signal_recog_particl_SRP54_hlx"/>
</dbReference>
<evidence type="ECO:0000256" key="1">
    <source>
        <dbReference type="ARBA" id="ARBA00004496"/>
    </source>
</evidence>
<name>A0ABY1Z339_9GAMM</name>
<protein>
    <submittedName>
        <fullName evidence="3">Signal recognition particle protein</fullName>
    </submittedName>
</protein>
<sequence>MAFEGLSERLQATMQKMRGKGKLTEADIKIMMREVRLALLEADVNFKVVKEFIKTVSERALGSDVMQSLTP</sequence>
<dbReference type="Gene3D" id="1.20.120.140">
    <property type="entry name" value="Signal recognition particle SRP54, nucleotide-binding domain"/>
    <property type="match status" value="1"/>
</dbReference>
<comment type="caution">
    <text evidence="3">The sequence shown here is derived from an EMBL/GenBank/DDBJ whole genome shotgun (WGS) entry which is preliminary data.</text>
</comment>
<organism evidence="3 4">
    <name type="scientific">Phytopseudomonas dryadis</name>
    <dbReference type="NCBI Taxonomy" id="2487520"/>
    <lineage>
        <taxon>Bacteria</taxon>
        <taxon>Pseudomonadati</taxon>
        <taxon>Pseudomonadota</taxon>
        <taxon>Gammaproteobacteria</taxon>
        <taxon>Pseudomonadales</taxon>
        <taxon>Pseudomonadaceae</taxon>
        <taxon>Phytopseudomonas</taxon>
    </lineage>
</organism>
<keyword evidence="4" id="KW-1185">Reference proteome</keyword>
<dbReference type="PANTHER" id="PTHR11564">
    <property type="entry name" value="SIGNAL RECOGNITION PARTICLE 54K PROTEIN SRP54"/>
    <property type="match status" value="1"/>
</dbReference>
<dbReference type="InterPro" id="IPR022941">
    <property type="entry name" value="SRP54"/>
</dbReference>
<feature type="non-terminal residue" evidence="3">
    <location>
        <position position="71"/>
    </location>
</feature>
<dbReference type="SMART" id="SM00963">
    <property type="entry name" value="SRP54_N"/>
    <property type="match status" value="1"/>
</dbReference>
<evidence type="ECO:0000313" key="4">
    <source>
        <dbReference type="Proteomes" id="UP000291334"/>
    </source>
</evidence>
<dbReference type="InterPro" id="IPR036225">
    <property type="entry name" value="SRP/SRP_N"/>
</dbReference>
<proteinExistence type="predicted"/>
<dbReference type="EMBL" id="QJUM01000086">
    <property type="protein sequence ID" value="TBU98018.1"/>
    <property type="molecule type" value="Genomic_DNA"/>
</dbReference>
<dbReference type="InterPro" id="IPR042101">
    <property type="entry name" value="SRP54_N_sf"/>
</dbReference>
<evidence type="ECO:0000313" key="3">
    <source>
        <dbReference type="EMBL" id="TBU98018.1"/>
    </source>
</evidence>
<comment type="subcellular location">
    <subcellularLocation>
        <location evidence="1">Cytoplasm</location>
    </subcellularLocation>
</comment>
<dbReference type="Pfam" id="PF02881">
    <property type="entry name" value="SRP54_N"/>
    <property type="match status" value="1"/>
</dbReference>
<gene>
    <name evidence="3" type="ORF">DNK34_25265</name>
</gene>